<dbReference type="EMBL" id="ML769842">
    <property type="protein sequence ID" value="KAE9386871.1"/>
    <property type="molecule type" value="Genomic_DNA"/>
</dbReference>
<dbReference type="Proteomes" id="UP000799118">
    <property type="component" value="Unassembled WGS sequence"/>
</dbReference>
<dbReference type="AlphaFoldDB" id="A0A6A4GMC3"/>
<evidence type="ECO:0000313" key="2">
    <source>
        <dbReference type="Proteomes" id="UP000799118"/>
    </source>
</evidence>
<name>A0A6A4GMC3_9AGAR</name>
<proteinExistence type="predicted"/>
<gene>
    <name evidence="1" type="ORF">BT96DRAFT_948802</name>
</gene>
<evidence type="ECO:0000313" key="1">
    <source>
        <dbReference type="EMBL" id="KAE9386871.1"/>
    </source>
</evidence>
<reference evidence="1" key="1">
    <citation type="journal article" date="2019" name="Environ. Microbiol.">
        <title>Fungal ecological strategies reflected in gene transcription - a case study of two litter decomposers.</title>
        <authorList>
            <person name="Barbi F."/>
            <person name="Kohler A."/>
            <person name="Barry K."/>
            <person name="Baskaran P."/>
            <person name="Daum C."/>
            <person name="Fauchery L."/>
            <person name="Ihrmark K."/>
            <person name="Kuo A."/>
            <person name="LaButti K."/>
            <person name="Lipzen A."/>
            <person name="Morin E."/>
            <person name="Grigoriev I.V."/>
            <person name="Henrissat B."/>
            <person name="Lindahl B."/>
            <person name="Martin F."/>
        </authorList>
    </citation>
    <scope>NUCLEOTIDE SEQUENCE</scope>
    <source>
        <strain evidence="1">JB14</strain>
    </source>
</reference>
<protein>
    <submittedName>
        <fullName evidence="1">Uncharacterized protein</fullName>
    </submittedName>
</protein>
<accession>A0A6A4GMC3</accession>
<keyword evidence="2" id="KW-1185">Reference proteome</keyword>
<organism evidence="1 2">
    <name type="scientific">Gymnopus androsaceus JB14</name>
    <dbReference type="NCBI Taxonomy" id="1447944"/>
    <lineage>
        <taxon>Eukaryota</taxon>
        <taxon>Fungi</taxon>
        <taxon>Dikarya</taxon>
        <taxon>Basidiomycota</taxon>
        <taxon>Agaricomycotina</taxon>
        <taxon>Agaricomycetes</taxon>
        <taxon>Agaricomycetidae</taxon>
        <taxon>Agaricales</taxon>
        <taxon>Marasmiineae</taxon>
        <taxon>Omphalotaceae</taxon>
        <taxon>Gymnopus</taxon>
    </lineage>
</organism>
<sequence>MYNAFKPGTRGKVAATERGVWECRARGGHPNQYYYFLYERLRWSLKTVHSHPSLPVTMAQAVSVGVAIPRRTTVSPGIVFLTRQYTMYLYLCSVDLSSTDLSLTARCKSTGRVLNDQIAFLLHSYSPQDEQGERRKAVTVNPVKMYIKLQRKFS</sequence>